<dbReference type="InterPro" id="IPR032675">
    <property type="entry name" value="LRR_dom_sf"/>
</dbReference>
<feature type="domain" description="F-box" evidence="1">
    <location>
        <begin position="1"/>
        <end position="44"/>
    </location>
</feature>
<accession>A0A9P7UUZ3</accession>
<evidence type="ECO:0000313" key="3">
    <source>
        <dbReference type="Proteomes" id="UP001049176"/>
    </source>
</evidence>
<reference evidence="2" key="1">
    <citation type="journal article" date="2021" name="Genome Biol. Evol.">
        <title>The assembled and annotated genome of the fairy-ring fungus Marasmius oreades.</title>
        <authorList>
            <person name="Hiltunen M."/>
            <person name="Ament-Velasquez S.L."/>
            <person name="Johannesson H."/>
        </authorList>
    </citation>
    <scope>NUCLEOTIDE SEQUENCE</scope>
    <source>
        <strain evidence="2">03SP1</strain>
    </source>
</reference>
<dbReference type="InterPro" id="IPR001810">
    <property type="entry name" value="F-box_dom"/>
</dbReference>
<dbReference type="PROSITE" id="PS50181">
    <property type="entry name" value="FBOX"/>
    <property type="match status" value="1"/>
</dbReference>
<gene>
    <name evidence="2" type="ORF">E1B28_006143</name>
</gene>
<name>A0A9P7UUZ3_9AGAR</name>
<dbReference type="RefSeq" id="XP_043011857.1">
    <property type="nucleotide sequence ID" value="XM_043150767.1"/>
</dbReference>
<sequence length="467" mass="52830">MSLNLPLDILPVIIEHVTPRDLKNVCLVNSVFHGIAVQLLYDRISIYSWHKNGKAKAIMLFTSLSMCPHVAKHVHRLEIRAFPRVISMDTEAEQARVVAKGIRNCINLSAFVWTRDGTLRNEILLALRHCSCLRALEINGHNQEYYDPNILLQFDCIRKISLIMPSAAVVQSLDPWLMRTGKTLRSLTLICKATSIITDHTLEALAPNLCHLEDLHITGCPKVTNRGIFSVISQNVKGILSLGIEGLSSKFDMAVFRRDCYQSRALSHLRSITLTIHQQILVEDWMKQVADLLSPEIPLEAFNIYSTGAFFESPITSQFWENIVAAHQDRLVRVSVHRMLISLRSIGEICRRCRKLEQLFIVIEPGLLSQLGDHLSQAHVLRTMHINYPLIDASQSQAEPPVMSPTEALKLVEQCSSTISQFGCNTRVWKVEREIVIDEKGIPIGVRRQLARYDSPDIPEAFLVVRT</sequence>
<evidence type="ECO:0000259" key="1">
    <source>
        <dbReference type="PROSITE" id="PS50181"/>
    </source>
</evidence>
<dbReference type="EMBL" id="CM032183">
    <property type="protein sequence ID" value="KAG7095387.1"/>
    <property type="molecule type" value="Genomic_DNA"/>
</dbReference>
<dbReference type="OrthoDB" id="2585512at2759"/>
<dbReference type="GeneID" id="66075219"/>
<keyword evidence="3" id="KW-1185">Reference proteome</keyword>
<comment type="caution">
    <text evidence="2">The sequence shown here is derived from an EMBL/GenBank/DDBJ whole genome shotgun (WGS) entry which is preliminary data.</text>
</comment>
<dbReference type="Proteomes" id="UP001049176">
    <property type="component" value="Chromosome 3"/>
</dbReference>
<dbReference type="AlphaFoldDB" id="A0A9P7UUZ3"/>
<proteinExistence type="predicted"/>
<protein>
    <recommendedName>
        <fullName evidence="1">F-box domain-containing protein</fullName>
    </recommendedName>
</protein>
<dbReference type="KEGG" id="more:E1B28_006143"/>
<dbReference type="Gene3D" id="3.80.10.10">
    <property type="entry name" value="Ribonuclease Inhibitor"/>
    <property type="match status" value="1"/>
</dbReference>
<evidence type="ECO:0000313" key="2">
    <source>
        <dbReference type="EMBL" id="KAG7095387.1"/>
    </source>
</evidence>
<dbReference type="SUPFAM" id="SSF52047">
    <property type="entry name" value="RNI-like"/>
    <property type="match status" value="1"/>
</dbReference>
<organism evidence="2 3">
    <name type="scientific">Marasmius oreades</name>
    <name type="common">fairy-ring Marasmius</name>
    <dbReference type="NCBI Taxonomy" id="181124"/>
    <lineage>
        <taxon>Eukaryota</taxon>
        <taxon>Fungi</taxon>
        <taxon>Dikarya</taxon>
        <taxon>Basidiomycota</taxon>
        <taxon>Agaricomycotina</taxon>
        <taxon>Agaricomycetes</taxon>
        <taxon>Agaricomycetidae</taxon>
        <taxon>Agaricales</taxon>
        <taxon>Marasmiineae</taxon>
        <taxon>Marasmiaceae</taxon>
        <taxon>Marasmius</taxon>
    </lineage>
</organism>